<gene>
    <name evidence="4" type="ordered locus">Tgr7_3272</name>
</gene>
<protein>
    <recommendedName>
        <fullName evidence="6">Tetratricopeptide TPR_2 repeat protein</fullName>
    </recommendedName>
</protein>
<evidence type="ECO:0000256" key="3">
    <source>
        <dbReference type="SAM" id="Phobius"/>
    </source>
</evidence>
<keyword evidence="3" id="KW-1133">Transmembrane helix</keyword>
<dbReference type="eggNOG" id="COG0457">
    <property type="taxonomic scope" value="Bacteria"/>
</dbReference>
<keyword evidence="5" id="KW-1185">Reference proteome</keyword>
<proteinExistence type="predicted"/>
<dbReference type="STRING" id="396588.Tgr7_3272"/>
<dbReference type="SUPFAM" id="SSF48452">
    <property type="entry name" value="TPR-like"/>
    <property type="match status" value="1"/>
</dbReference>
<feature type="region of interest" description="Disordered" evidence="2">
    <location>
        <begin position="214"/>
        <end position="278"/>
    </location>
</feature>
<dbReference type="InterPro" id="IPR019734">
    <property type="entry name" value="TPR_rpt"/>
</dbReference>
<name>B8GR86_THISH</name>
<keyword evidence="3" id="KW-0472">Membrane</keyword>
<evidence type="ECO:0000256" key="1">
    <source>
        <dbReference type="PROSITE-ProRule" id="PRU00339"/>
    </source>
</evidence>
<dbReference type="OrthoDB" id="5406098at2"/>
<reference evidence="4 5" key="1">
    <citation type="journal article" date="2011" name="Stand. Genomic Sci.">
        <title>Complete genome sequence of 'Thioalkalivibrio sulfidophilus' HL-EbGr7.</title>
        <authorList>
            <person name="Muyzer G."/>
            <person name="Sorokin D.Y."/>
            <person name="Mavromatis K."/>
            <person name="Lapidus A."/>
            <person name="Clum A."/>
            <person name="Ivanova N."/>
            <person name="Pati A."/>
            <person name="d'Haeseleer P."/>
            <person name="Woyke T."/>
            <person name="Kyrpides N.C."/>
        </authorList>
    </citation>
    <scope>NUCLEOTIDE SEQUENCE [LARGE SCALE GENOMIC DNA]</scope>
    <source>
        <strain evidence="4 5">HL-EbGR7</strain>
    </source>
</reference>
<evidence type="ECO:0008006" key="6">
    <source>
        <dbReference type="Google" id="ProtNLM"/>
    </source>
</evidence>
<evidence type="ECO:0000313" key="5">
    <source>
        <dbReference type="Proteomes" id="UP000002383"/>
    </source>
</evidence>
<feature type="compositionally biased region" description="Low complexity" evidence="2">
    <location>
        <begin position="239"/>
        <end position="249"/>
    </location>
</feature>
<organism evidence="4 5">
    <name type="scientific">Thioalkalivibrio sulfidiphilus (strain HL-EbGR7)</name>
    <dbReference type="NCBI Taxonomy" id="396588"/>
    <lineage>
        <taxon>Bacteria</taxon>
        <taxon>Pseudomonadati</taxon>
        <taxon>Pseudomonadota</taxon>
        <taxon>Gammaproteobacteria</taxon>
        <taxon>Chromatiales</taxon>
        <taxon>Ectothiorhodospiraceae</taxon>
        <taxon>Thioalkalivibrio</taxon>
    </lineage>
</organism>
<dbReference type="AlphaFoldDB" id="B8GR86"/>
<dbReference type="RefSeq" id="WP_012639802.1">
    <property type="nucleotide sequence ID" value="NC_011901.1"/>
</dbReference>
<dbReference type="HOGENOM" id="CLU_596994_0_0_6"/>
<dbReference type="Proteomes" id="UP000002383">
    <property type="component" value="Chromosome"/>
</dbReference>
<feature type="repeat" description="TPR" evidence="1">
    <location>
        <begin position="376"/>
        <end position="409"/>
    </location>
</feature>
<evidence type="ECO:0000313" key="4">
    <source>
        <dbReference type="EMBL" id="ACL74340.1"/>
    </source>
</evidence>
<evidence type="ECO:0000256" key="2">
    <source>
        <dbReference type="SAM" id="MobiDB-lite"/>
    </source>
</evidence>
<keyword evidence="3" id="KW-0812">Transmembrane</keyword>
<feature type="transmembrane region" description="Helical" evidence="3">
    <location>
        <begin position="41"/>
        <end position="61"/>
    </location>
</feature>
<dbReference type="Pfam" id="PF13432">
    <property type="entry name" value="TPR_16"/>
    <property type="match status" value="2"/>
</dbReference>
<dbReference type="KEGG" id="tgr:Tgr7_3272"/>
<dbReference type="Gene3D" id="1.25.40.10">
    <property type="entry name" value="Tetratricopeptide repeat domain"/>
    <property type="match status" value="2"/>
</dbReference>
<keyword evidence="1" id="KW-0802">TPR repeat</keyword>
<dbReference type="EMBL" id="CP001339">
    <property type="protein sequence ID" value="ACL74340.1"/>
    <property type="molecule type" value="Genomic_DNA"/>
</dbReference>
<dbReference type="PROSITE" id="PS50005">
    <property type="entry name" value="TPR"/>
    <property type="match status" value="1"/>
</dbReference>
<sequence length="461" mass="48478">MSLINDMLRDLDRRQPAGETAILPGDIRPTPRAGRPVRIPWGGVLALAGLMGIAGVAWVAASGREEGVPVQPLALVETIPEREAQASEAAVQVAMLTPAPETRATVTPPVRWVGVDSQQMPGETRVSLRFSAALPETVALQRKGDDAYLPLTGIELRDAPALPVAPATGPLGGLGISHEDGPVLQFRARPGSTVALERDADDRRLTLVFRTPESAVAPPRAERVAHAGSAKPMEEAHTGAGAAAAGPAGSRTESTLAESQRPRQVAAQPANPVARRSHADHYAQAMEAVHRGDLSTGERELRRVLERAPHLHEARESLATLLASDGREQEAMALLEAGLREAPARSESRVLLARLMAGRKDLDGAVALLEAGVGDAETLAALAALYQRQGRAEAAVAAYRRALTARNDVGGWWVGLGIALESAGSAAGAPQAYRRALALGGVDPRLTDYAQSRILALEGRP</sequence>
<dbReference type="InterPro" id="IPR011990">
    <property type="entry name" value="TPR-like_helical_dom_sf"/>
</dbReference>
<accession>B8GR86</accession>